<dbReference type="STRING" id="578458.D8PUQ9"/>
<dbReference type="InParanoid" id="D8PUQ9"/>
<dbReference type="EMBL" id="GL377303">
    <property type="protein sequence ID" value="EFJ01450.1"/>
    <property type="molecule type" value="Genomic_DNA"/>
</dbReference>
<evidence type="ECO:0000313" key="3">
    <source>
        <dbReference type="Proteomes" id="UP000007431"/>
    </source>
</evidence>
<feature type="region of interest" description="Disordered" evidence="1">
    <location>
        <begin position="118"/>
        <end position="166"/>
    </location>
</feature>
<feature type="compositionally biased region" description="Low complexity" evidence="1">
    <location>
        <begin position="285"/>
        <end position="296"/>
    </location>
</feature>
<feature type="compositionally biased region" description="Basic and acidic residues" evidence="1">
    <location>
        <begin position="22"/>
        <end position="37"/>
    </location>
</feature>
<feature type="compositionally biased region" description="Basic and acidic residues" evidence="1">
    <location>
        <begin position="343"/>
        <end position="418"/>
    </location>
</feature>
<reference evidence="2 3" key="1">
    <citation type="journal article" date="2010" name="Nat. Biotechnol.">
        <title>Genome sequence of the model mushroom Schizophyllum commune.</title>
        <authorList>
            <person name="Ohm R.A."/>
            <person name="de Jong J.F."/>
            <person name="Lugones L.G."/>
            <person name="Aerts A."/>
            <person name="Kothe E."/>
            <person name="Stajich J.E."/>
            <person name="de Vries R.P."/>
            <person name="Record E."/>
            <person name="Levasseur A."/>
            <person name="Baker S.E."/>
            <person name="Bartholomew K.A."/>
            <person name="Coutinho P.M."/>
            <person name="Erdmann S."/>
            <person name="Fowler T.J."/>
            <person name="Gathman A.C."/>
            <person name="Lombard V."/>
            <person name="Henrissat B."/>
            <person name="Knabe N."/>
            <person name="Kuees U."/>
            <person name="Lilly W.W."/>
            <person name="Lindquist E."/>
            <person name="Lucas S."/>
            <person name="Magnuson J.K."/>
            <person name="Piumi F."/>
            <person name="Raudaskoski M."/>
            <person name="Salamov A."/>
            <person name="Schmutz J."/>
            <person name="Schwarze F.W.M.R."/>
            <person name="vanKuyk P.A."/>
            <person name="Horton J.S."/>
            <person name="Grigoriev I.V."/>
            <person name="Woesten H.A.B."/>
        </authorList>
    </citation>
    <scope>NUCLEOTIDE SEQUENCE [LARGE SCALE GENOMIC DNA]</scope>
    <source>
        <strain evidence="3">H4-8 / FGSC 9210</strain>
    </source>
</reference>
<gene>
    <name evidence="2" type="ORF">SCHCODRAFT_106320</name>
</gene>
<evidence type="ECO:0000256" key="1">
    <source>
        <dbReference type="SAM" id="MobiDB-lite"/>
    </source>
</evidence>
<feature type="non-terminal residue" evidence="2">
    <location>
        <position position="531"/>
    </location>
</feature>
<dbReference type="KEGG" id="scm:SCHCO_02522377"/>
<dbReference type="HOGENOM" id="CLU_513038_0_0_1"/>
<feature type="region of interest" description="Disordered" evidence="1">
    <location>
        <begin position="448"/>
        <end position="468"/>
    </location>
</feature>
<organism evidence="3">
    <name type="scientific">Schizophyllum commune (strain H4-8 / FGSC 9210)</name>
    <name type="common">Split gill fungus</name>
    <dbReference type="NCBI Taxonomy" id="578458"/>
    <lineage>
        <taxon>Eukaryota</taxon>
        <taxon>Fungi</taxon>
        <taxon>Dikarya</taxon>
        <taxon>Basidiomycota</taxon>
        <taxon>Agaricomycotina</taxon>
        <taxon>Agaricomycetes</taxon>
        <taxon>Agaricomycetidae</taxon>
        <taxon>Agaricales</taxon>
        <taxon>Schizophyllaceae</taxon>
        <taxon>Schizophyllum</taxon>
    </lineage>
</organism>
<proteinExistence type="predicted"/>
<feature type="compositionally biased region" description="Polar residues" evidence="1">
    <location>
        <begin position="141"/>
        <end position="150"/>
    </location>
</feature>
<dbReference type="GeneID" id="9594957"/>
<dbReference type="AlphaFoldDB" id="D8PUQ9"/>
<accession>D8PUQ9</accession>
<feature type="region of interest" description="Disordered" evidence="1">
    <location>
        <begin position="1"/>
        <end position="37"/>
    </location>
</feature>
<name>D8PUQ9_SCHCM</name>
<sequence>MDLFRATRAKDRRTMPNGRHTTPRERRTMPSEHRTTPSEHCIKYNLKRGIQPDDTLRIPSWHASDHPSLSVMSSDHPSLSVTSSDCSWHASDRSSTCPVIYHNCRCSYTCPVRGSSASRGGSHSTCREGDHTSCPPRGRPLSQTYGTPSDQLRRAEHHHRGSTFSFHDGRLSSHNAYGLPPADDYHLSTCSGSCLSSSTTYSPPPYRASRPEFTYHISSKDRRWKVLLQDTIRRPVRSLVPGRPHPPNIRQIHTLSKRALGDIVRQALKLSKLDLVRKRSGLSISGASSAEGDSSATLFEGPTATGNAIERPVPSFLPSSPCHNTYAAPHDWPGDRIGNAGSLREDAGSLREDAGSLREDAGGLREDAGGLREDAGSLREDAGSLREDAGSLREDAGSLREDAGSLREDAGGLVDSDHAGGIGEDAGALYYVAGEAFNFDDPSGFEDYAGGSVNDDPSSLNDYSSSLDDDDNTSTISLLNGEPLADADLCVSLHLSSSSTPYSHSSRWIKSWIAQVTVSRREAREDSCELH</sequence>
<feature type="compositionally biased region" description="Low complexity" evidence="1">
    <location>
        <begin position="454"/>
        <end position="466"/>
    </location>
</feature>
<feature type="region of interest" description="Disordered" evidence="1">
    <location>
        <begin position="337"/>
        <end position="418"/>
    </location>
</feature>
<dbReference type="RefSeq" id="XP_003036352.1">
    <property type="nucleotide sequence ID" value="XM_003036306.1"/>
</dbReference>
<protein>
    <submittedName>
        <fullName evidence="2">Uncharacterized protein</fullName>
    </submittedName>
</protein>
<dbReference type="VEuPathDB" id="FungiDB:SCHCODRAFT_02522377"/>
<feature type="region of interest" description="Disordered" evidence="1">
    <location>
        <begin position="285"/>
        <end position="307"/>
    </location>
</feature>
<dbReference type="OrthoDB" id="10401518at2759"/>
<keyword evidence="3" id="KW-1185">Reference proteome</keyword>
<evidence type="ECO:0000313" key="2">
    <source>
        <dbReference type="EMBL" id="EFJ01450.1"/>
    </source>
</evidence>
<dbReference type="Proteomes" id="UP000007431">
    <property type="component" value="Unassembled WGS sequence"/>
</dbReference>
<dbReference type="eggNOG" id="KOG4725">
    <property type="taxonomic scope" value="Eukaryota"/>
</dbReference>